<feature type="domain" description="Glutamine amidotransferase type-2" evidence="11">
    <location>
        <begin position="2"/>
        <end position="217"/>
    </location>
</feature>
<dbReference type="NCBIfam" id="TIGR01135">
    <property type="entry name" value="glmS"/>
    <property type="match status" value="1"/>
</dbReference>
<dbReference type="GO" id="GO:0005975">
    <property type="term" value="P:carbohydrate metabolic process"/>
    <property type="evidence" value="ECO:0007669"/>
    <property type="project" value="UniProtKB-UniRule"/>
</dbReference>
<dbReference type="FunFam" id="3.40.50.10490:FF:000001">
    <property type="entry name" value="Glutamine--fructose-6-phosphate aminotransferase [isomerizing]"/>
    <property type="match status" value="1"/>
</dbReference>
<dbReference type="PROSITE" id="PS51464">
    <property type="entry name" value="SIS"/>
    <property type="match status" value="2"/>
</dbReference>
<dbReference type="CDD" id="cd05008">
    <property type="entry name" value="SIS_GlmS_GlmD_1"/>
    <property type="match status" value="1"/>
</dbReference>
<dbReference type="HAMAP" id="MF_00164">
    <property type="entry name" value="GlmS"/>
    <property type="match status" value="1"/>
</dbReference>
<evidence type="ECO:0000256" key="2">
    <source>
        <dbReference type="ARBA" id="ARBA00004496"/>
    </source>
</evidence>
<dbReference type="SUPFAM" id="SSF53697">
    <property type="entry name" value="SIS domain"/>
    <property type="match status" value="1"/>
</dbReference>
<dbReference type="CDD" id="cd00714">
    <property type="entry name" value="GFAT"/>
    <property type="match status" value="1"/>
</dbReference>
<dbReference type="GO" id="GO:0006002">
    <property type="term" value="P:fructose 6-phosphate metabolic process"/>
    <property type="evidence" value="ECO:0007669"/>
    <property type="project" value="TreeGrafter"/>
</dbReference>
<dbReference type="PROSITE" id="PS51278">
    <property type="entry name" value="GATASE_TYPE_2"/>
    <property type="match status" value="1"/>
</dbReference>
<dbReference type="CDD" id="cd05009">
    <property type="entry name" value="SIS_GlmS_GlmD_2"/>
    <property type="match status" value="1"/>
</dbReference>
<dbReference type="Proteomes" id="UP000231343">
    <property type="component" value="Unassembled WGS sequence"/>
</dbReference>
<evidence type="ECO:0000256" key="8">
    <source>
        <dbReference type="ARBA" id="ARBA00022737"/>
    </source>
</evidence>
<keyword evidence="8" id="KW-0677">Repeat</keyword>
<dbReference type="Gene3D" id="3.60.20.10">
    <property type="entry name" value="Glutamine Phosphoribosylpyrophosphate, subunit 1, domain 1"/>
    <property type="match status" value="1"/>
</dbReference>
<dbReference type="Pfam" id="PF01380">
    <property type="entry name" value="SIS"/>
    <property type="match status" value="2"/>
</dbReference>
<dbReference type="GO" id="GO:0006047">
    <property type="term" value="P:UDP-N-acetylglucosamine metabolic process"/>
    <property type="evidence" value="ECO:0007669"/>
    <property type="project" value="TreeGrafter"/>
</dbReference>
<dbReference type="GO" id="GO:0005829">
    <property type="term" value="C:cytosol"/>
    <property type="evidence" value="ECO:0007669"/>
    <property type="project" value="TreeGrafter"/>
</dbReference>
<dbReference type="InterPro" id="IPR001347">
    <property type="entry name" value="SIS_dom"/>
</dbReference>
<evidence type="ECO:0000256" key="3">
    <source>
        <dbReference type="ARBA" id="ARBA00012916"/>
    </source>
</evidence>
<keyword evidence="7 10" id="KW-0808">Transferase</keyword>
<evidence type="ECO:0000256" key="5">
    <source>
        <dbReference type="ARBA" id="ARBA00022490"/>
    </source>
</evidence>
<dbReference type="NCBIfam" id="NF001484">
    <property type="entry name" value="PRK00331.1"/>
    <property type="match status" value="1"/>
</dbReference>
<comment type="function">
    <text evidence="10">Catalyzes the first step in hexosamine metabolism, converting fructose-6P into glucosamine-6P using glutamine as a nitrogen source.</text>
</comment>
<evidence type="ECO:0000256" key="7">
    <source>
        <dbReference type="ARBA" id="ARBA00022679"/>
    </source>
</evidence>
<evidence type="ECO:0000256" key="1">
    <source>
        <dbReference type="ARBA" id="ARBA00001031"/>
    </source>
</evidence>
<comment type="subunit">
    <text evidence="10">Homodimer.</text>
</comment>
<feature type="active site" description="Nucleophile; for GATase activity" evidence="10">
    <location>
        <position position="2"/>
    </location>
</feature>
<dbReference type="PANTHER" id="PTHR10937:SF0">
    <property type="entry name" value="GLUTAMINE--FRUCTOSE-6-PHOSPHATE TRANSAMINASE (ISOMERIZING)"/>
    <property type="match status" value="1"/>
</dbReference>
<dbReference type="InterPro" id="IPR017932">
    <property type="entry name" value="GATase_2_dom"/>
</dbReference>
<name>A0A2H0Y0D3_UNCSA</name>
<dbReference type="PANTHER" id="PTHR10937">
    <property type="entry name" value="GLUCOSAMINE--FRUCTOSE-6-PHOSPHATE AMINOTRANSFERASE, ISOMERIZING"/>
    <property type="match status" value="1"/>
</dbReference>
<dbReference type="GO" id="GO:0097367">
    <property type="term" value="F:carbohydrate derivative binding"/>
    <property type="evidence" value="ECO:0007669"/>
    <property type="project" value="InterPro"/>
</dbReference>
<dbReference type="InterPro" id="IPR005855">
    <property type="entry name" value="GFAT"/>
</dbReference>
<keyword evidence="6 10" id="KW-0032">Aminotransferase</keyword>
<dbReference type="GO" id="GO:0046349">
    <property type="term" value="P:amino sugar biosynthetic process"/>
    <property type="evidence" value="ECO:0007669"/>
    <property type="project" value="UniProtKB-ARBA"/>
</dbReference>
<accession>A0A2H0Y0D3</accession>
<gene>
    <name evidence="10 13" type="primary">glmS</name>
    <name evidence="13" type="ORF">COT42_02115</name>
</gene>
<evidence type="ECO:0000256" key="6">
    <source>
        <dbReference type="ARBA" id="ARBA00022576"/>
    </source>
</evidence>
<evidence type="ECO:0000259" key="11">
    <source>
        <dbReference type="PROSITE" id="PS51278"/>
    </source>
</evidence>
<reference evidence="13 14" key="1">
    <citation type="submission" date="2017-09" db="EMBL/GenBank/DDBJ databases">
        <title>Depth-based differentiation of microbial function through sediment-hosted aquifers and enrichment of novel symbionts in the deep terrestrial subsurface.</title>
        <authorList>
            <person name="Probst A.J."/>
            <person name="Ladd B."/>
            <person name="Jarett J.K."/>
            <person name="Geller-Mcgrath D.E."/>
            <person name="Sieber C.M."/>
            <person name="Emerson J.B."/>
            <person name="Anantharaman K."/>
            <person name="Thomas B.C."/>
            <person name="Malmstrom R."/>
            <person name="Stieglmeier M."/>
            <person name="Klingl A."/>
            <person name="Woyke T."/>
            <person name="Ryan C.M."/>
            <person name="Banfield J.F."/>
        </authorList>
    </citation>
    <scope>NUCLEOTIDE SEQUENCE [LARGE SCALE GENOMIC DNA]</scope>
    <source>
        <strain evidence="13">CG08_land_8_20_14_0_20_45_16</strain>
    </source>
</reference>
<dbReference type="FunFam" id="3.40.50.10490:FF:000002">
    <property type="entry name" value="Glutamine--fructose-6-phosphate aminotransferase [isomerizing]"/>
    <property type="match status" value="1"/>
</dbReference>
<dbReference type="Gene3D" id="3.40.50.10490">
    <property type="entry name" value="Glucose-6-phosphate isomerase like protein, domain 1"/>
    <property type="match status" value="2"/>
</dbReference>
<dbReference type="EMBL" id="PEYM01000044">
    <property type="protein sequence ID" value="PIS30905.1"/>
    <property type="molecule type" value="Genomic_DNA"/>
</dbReference>
<feature type="active site" description="For Fru-6P isomerization activity" evidence="10">
    <location>
        <position position="604"/>
    </location>
</feature>
<evidence type="ECO:0000256" key="9">
    <source>
        <dbReference type="ARBA" id="ARBA00022962"/>
    </source>
</evidence>
<dbReference type="InterPro" id="IPR047084">
    <property type="entry name" value="GFAT_N"/>
</dbReference>
<evidence type="ECO:0000313" key="13">
    <source>
        <dbReference type="EMBL" id="PIS30905.1"/>
    </source>
</evidence>
<protein>
    <recommendedName>
        <fullName evidence="4 10">Glutamine--fructose-6-phosphate aminotransferase [isomerizing]</fullName>
        <ecNumber evidence="3 10">2.6.1.16</ecNumber>
    </recommendedName>
    <alternativeName>
        <fullName evidence="10">D-fructose-6-phosphate amidotransferase</fullName>
    </alternativeName>
    <alternativeName>
        <fullName evidence="10">GFAT</fullName>
    </alternativeName>
    <alternativeName>
        <fullName evidence="10">Glucosamine-6-phosphate synthase</fullName>
    </alternativeName>
    <alternativeName>
        <fullName evidence="10">Hexosephosphate aminotransferase</fullName>
    </alternativeName>
    <alternativeName>
        <fullName evidence="10">L-glutamine--D-fructose-6-phosphate amidotransferase</fullName>
    </alternativeName>
</protein>
<comment type="subcellular location">
    <subcellularLocation>
        <location evidence="2 10">Cytoplasm</location>
    </subcellularLocation>
</comment>
<dbReference type="GO" id="GO:0006487">
    <property type="term" value="P:protein N-linked glycosylation"/>
    <property type="evidence" value="ECO:0007669"/>
    <property type="project" value="TreeGrafter"/>
</dbReference>
<proteinExistence type="inferred from homology"/>
<dbReference type="InterPro" id="IPR029055">
    <property type="entry name" value="Ntn_hydrolases_N"/>
</dbReference>
<evidence type="ECO:0000256" key="10">
    <source>
        <dbReference type="HAMAP-Rule" id="MF_00164"/>
    </source>
</evidence>
<dbReference type="InterPro" id="IPR046348">
    <property type="entry name" value="SIS_dom_sf"/>
</dbReference>
<dbReference type="Pfam" id="PF13522">
    <property type="entry name" value="GATase_6"/>
    <property type="match status" value="1"/>
</dbReference>
<keyword evidence="5 10" id="KW-0963">Cytoplasm</keyword>
<organism evidence="13 14">
    <name type="scientific">Candidatus Saganbacteria bacterium CG08_land_8_20_14_0_20_45_16</name>
    <dbReference type="NCBI Taxonomy" id="2014293"/>
    <lineage>
        <taxon>Bacteria</taxon>
        <taxon>Bacillati</taxon>
        <taxon>Saganbacteria</taxon>
    </lineage>
</organism>
<feature type="initiator methionine" description="Removed" evidence="10">
    <location>
        <position position="1"/>
    </location>
</feature>
<dbReference type="FunFam" id="3.60.20.10:FF:000006">
    <property type="entry name" value="Glutamine--fructose-6-phosphate aminotransferase [isomerizing]"/>
    <property type="match status" value="1"/>
</dbReference>
<comment type="caution">
    <text evidence="13">The sequence shown here is derived from an EMBL/GenBank/DDBJ whole genome shotgun (WGS) entry which is preliminary data.</text>
</comment>
<dbReference type="EC" id="2.6.1.16" evidence="3 10"/>
<evidence type="ECO:0000313" key="14">
    <source>
        <dbReference type="Proteomes" id="UP000231343"/>
    </source>
</evidence>
<dbReference type="GO" id="GO:0004360">
    <property type="term" value="F:glutamine-fructose-6-phosphate transaminase (isomerizing) activity"/>
    <property type="evidence" value="ECO:0007669"/>
    <property type="project" value="UniProtKB-UniRule"/>
</dbReference>
<evidence type="ECO:0000256" key="4">
    <source>
        <dbReference type="ARBA" id="ARBA00016090"/>
    </source>
</evidence>
<dbReference type="InterPro" id="IPR035466">
    <property type="entry name" value="GlmS/AgaS_SIS"/>
</dbReference>
<feature type="domain" description="SIS" evidence="12">
    <location>
        <begin position="286"/>
        <end position="425"/>
    </location>
</feature>
<evidence type="ECO:0000259" key="12">
    <source>
        <dbReference type="PROSITE" id="PS51464"/>
    </source>
</evidence>
<dbReference type="InterPro" id="IPR035490">
    <property type="entry name" value="GlmS/FrlB_SIS"/>
</dbReference>
<feature type="domain" description="SIS" evidence="12">
    <location>
        <begin position="458"/>
        <end position="599"/>
    </location>
</feature>
<keyword evidence="9" id="KW-0315">Glutamine amidotransferase</keyword>
<sequence>MCGIFGYIGEKEAIPFILEGLKKLEYRGYDSAGVATLEKGQLFVTKCLGKIQQLEEELSQKPIGGQIGVGHTRWATHGKPSQPNSHPHQDCTGKIAVVHNGIIENYLELRRELANKGHHFSSTTDTEVIAHLIEENYDGDLLQALAKSLKQARGAYALAIISEHTPNSIIIARQGSPLIVGFGAEESFISSDIAAMLKYTNKIIQLENGQIGRLTPKTFKLFDLELTPIKKRKELVSWDPQSAEKSGFAHFMLKEIHEQPSAIRNTIEGRIKAQDHIIHFDELNLTDKEICRINRIVFTACGTSWHAALIGEYLFEQFAKIPAEVEYAAEFRYREPIIDDKTLVIAITQSGETADTLGAVWEAKVQGAKVISICNVVGSSIARESHGVVYTNAGPEIGVASTKAFTTQLAIVYLLAILFGKRHGFINEQQSIGLINDLIELPGKLEQTLQVEKEVERIAEKLHKANNALYLGRGKGFPIALEGALKLKEVSYVHAEGYPAAEMKHGPIALIDHKMPVIVLALAGRRYEKILGNIEEVKARGGIVIAIASDKEPAIMEKADEIIFIPKTSESLSPILAVVPLQLLAYYIALKRGCHVDQPRNLAKSVTVE</sequence>
<dbReference type="SUPFAM" id="SSF56235">
    <property type="entry name" value="N-terminal nucleophile aminohydrolases (Ntn hydrolases)"/>
    <property type="match status" value="1"/>
</dbReference>
<comment type="catalytic activity">
    <reaction evidence="1 10">
        <text>D-fructose 6-phosphate + L-glutamine = D-glucosamine 6-phosphate + L-glutamate</text>
        <dbReference type="Rhea" id="RHEA:13237"/>
        <dbReference type="ChEBI" id="CHEBI:29985"/>
        <dbReference type="ChEBI" id="CHEBI:58359"/>
        <dbReference type="ChEBI" id="CHEBI:58725"/>
        <dbReference type="ChEBI" id="CHEBI:61527"/>
        <dbReference type="EC" id="2.6.1.16"/>
    </reaction>
</comment>
<dbReference type="AlphaFoldDB" id="A0A2H0Y0D3"/>